<protein>
    <submittedName>
        <fullName evidence="2">Uncharacterized protein</fullName>
    </submittedName>
</protein>
<proteinExistence type="predicted"/>
<keyword evidence="1" id="KW-0472">Membrane</keyword>
<accession>A0A2P2KV56</accession>
<keyword evidence="1" id="KW-0812">Transmembrane</keyword>
<keyword evidence="1" id="KW-1133">Transmembrane helix</keyword>
<feature type="transmembrane region" description="Helical" evidence="1">
    <location>
        <begin position="12"/>
        <end position="29"/>
    </location>
</feature>
<dbReference type="AlphaFoldDB" id="A0A2P2KV56"/>
<sequence length="31" mass="3568">MTQGIRDKVPPAIIPLPLVFLLFFFSNSLRH</sequence>
<dbReference type="EMBL" id="GGEC01029145">
    <property type="protein sequence ID" value="MBX09629.1"/>
    <property type="molecule type" value="Transcribed_RNA"/>
</dbReference>
<organism evidence="2">
    <name type="scientific">Rhizophora mucronata</name>
    <name type="common">Asiatic mangrove</name>
    <dbReference type="NCBI Taxonomy" id="61149"/>
    <lineage>
        <taxon>Eukaryota</taxon>
        <taxon>Viridiplantae</taxon>
        <taxon>Streptophyta</taxon>
        <taxon>Embryophyta</taxon>
        <taxon>Tracheophyta</taxon>
        <taxon>Spermatophyta</taxon>
        <taxon>Magnoliopsida</taxon>
        <taxon>eudicotyledons</taxon>
        <taxon>Gunneridae</taxon>
        <taxon>Pentapetalae</taxon>
        <taxon>rosids</taxon>
        <taxon>fabids</taxon>
        <taxon>Malpighiales</taxon>
        <taxon>Rhizophoraceae</taxon>
        <taxon>Rhizophora</taxon>
    </lineage>
</organism>
<evidence type="ECO:0000256" key="1">
    <source>
        <dbReference type="SAM" id="Phobius"/>
    </source>
</evidence>
<name>A0A2P2KV56_RHIMU</name>
<reference evidence="2" key="1">
    <citation type="submission" date="2018-02" db="EMBL/GenBank/DDBJ databases">
        <title>Rhizophora mucronata_Transcriptome.</title>
        <authorList>
            <person name="Meera S.P."/>
            <person name="Sreeshan A."/>
            <person name="Augustine A."/>
        </authorList>
    </citation>
    <scope>NUCLEOTIDE SEQUENCE</scope>
    <source>
        <tissue evidence="2">Leaf</tissue>
    </source>
</reference>
<evidence type="ECO:0000313" key="2">
    <source>
        <dbReference type="EMBL" id="MBX09629.1"/>
    </source>
</evidence>